<reference evidence="2 3" key="1">
    <citation type="journal article" date="2015" name="Nature">
        <title>rRNA introns, odd ribosomes, and small enigmatic genomes across a large radiation of phyla.</title>
        <authorList>
            <person name="Brown C.T."/>
            <person name="Hug L.A."/>
            <person name="Thomas B.C."/>
            <person name="Sharon I."/>
            <person name="Castelle C.J."/>
            <person name="Singh A."/>
            <person name="Wilkins M.J."/>
            <person name="Williams K.H."/>
            <person name="Banfield J.F."/>
        </authorList>
    </citation>
    <scope>NUCLEOTIDE SEQUENCE [LARGE SCALE GENOMIC DNA]</scope>
</reference>
<evidence type="ECO:0008006" key="4">
    <source>
        <dbReference type="Google" id="ProtNLM"/>
    </source>
</evidence>
<protein>
    <recommendedName>
        <fullName evidence="4">DUF1761 domain-containing protein</fullName>
    </recommendedName>
</protein>
<accession>A0A837ICA7</accession>
<evidence type="ECO:0000313" key="3">
    <source>
        <dbReference type="Proteomes" id="UP000033815"/>
    </source>
</evidence>
<feature type="transmembrane region" description="Helical" evidence="1">
    <location>
        <begin position="120"/>
        <end position="143"/>
    </location>
</feature>
<dbReference type="EMBL" id="LCHP01000009">
    <property type="protein sequence ID" value="KKT36327.1"/>
    <property type="molecule type" value="Genomic_DNA"/>
</dbReference>
<name>A0A837ICA7_9BACT</name>
<keyword evidence="1" id="KW-0472">Membrane</keyword>
<feature type="transmembrane region" description="Helical" evidence="1">
    <location>
        <begin position="82"/>
        <end position="99"/>
    </location>
</feature>
<dbReference type="Proteomes" id="UP000033815">
    <property type="component" value="Unassembled WGS sequence"/>
</dbReference>
<evidence type="ECO:0000313" key="2">
    <source>
        <dbReference type="EMBL" id="KKT36327.1"/>
    </source>
</evidence>
<comment type="caution">
    <text evidence="2">The sequence shown here is derived from an EMBL/GenBank/DDBJ whole genome shotgun (WGS) entry which is preliminary data.</text>
</comment>
<dbReference type="InterPro" id="IPR013879">
    <property type="entry name" value="DUF1761"/>
</dbReference>
<feature type="transmembrane region" description="Helical" evidence="1">
    <location>
        <begin position="6"/>
        <end position="27"/>
    </location>
</feature>
<gene>
    <name evidence="2" type="ORF">UW25_C0009G0011</name>
</gene>
<organism evidence="2 3">
    <name type="scientific">Candidatus Nomurabacteria bacterium GW2011_GWB1_44_12</name>
    <dbReference type="NCBI Taxonomy" id="1618748"/>
    <lineage>
        <taxon>Bacteria</taxon>
        <taxon>Candidatus Nomuraibacteriota</taxon>
    </lineage>
</organism>
<keyword evidence="1" id="KW-0812">Transmembrane</keyword>
<feature type="transmembrane region" description="Helical" evidence="1">
    <location>
        <begin position="55"/>
        <end position="76"/>
    </location>
</feature>
<evidence type="ECO:0000256" key="1">
    <source>
        <dbReference type="SAM" id="Phobius"/>
    </source>
</evidence>
<keyword evidence="1" id="KW-1133">Transmembrane helix</keyword>
<proteinExistence type="predicted"/>
<dbReference type="Pfam" id="PF08570">
    <property type="entry name" value="DUF1761"/>
    <property type="match status" value="1"/>
</dbReference>
<sequence length="145" mass="16496">MFPTQFFISVLVATLAGYTAGMLWFSARLFMNPWLKALGKTEADLSANKKEVPRIMLYGFLNTAATAFALGVILELVTTPTLLAYLQVAFFVCFSFIVTTKFNDLIYASREPHWSRQPQILFLVNVGYYLFSFTAMTIAFWMLRS</sequence>
<dbReference type="AlphaFoldDB" id="A0A837ICA7"/>